<dbReference type="EMBL" id="MAHS01000001">
    <property type="protein sequence ID" value="OPB53409.1"/>
    <property type="molecule type" value="Genomic_DNA"/>
</dbReference>
<evidence type="ECO:0000313" key="1">
    <source>
        <dbReference type="EMBL" id="AQX52412.1"/>
    </source>
</evidence>
<accession>A0A494JC54</accession>
<dbReference type="AlphaFoldDB" id="A0A494JC54"/>
<evidence type="ECO:0000313" key="3">
    <source>
        <dbReference type="Proteomes" id="UP000189738"/>
    </source>
</evidence>
<organism evidence="2">
    <name type="scientific">Elizabethkingia anophelis</name>
    <dbReference type="NCBI Taxonomy" id="1117645"/>
    <lineage>
        <taxon>Bacteria</taxon>
        <taxon>Pseudomonadati</taxon>
        <taxon>Bacteroidota</taxon>
        <taxon>Flavobacteriia</taxon>
        <taxon>Flavobacteriales</taxon>
        <taxon>Weeksellaceae</taxon>
        <taxon>Elizabethkingia</taxon>
    </lineage>
</organism>
<reference evidence="1 3" key="1">
    <citation type="submission" date="2016-02" db="EMBL/GenBank/DDBJ databases">
        <authorList>
            <person name="Nicholson A.C."/>
            <person name="Humrighouse B.W."/>
            <person name="Loparev V."/>
            <person name="Emery B."/>
            <person name="Graziano J."/>
            <person name="McQuiston J.R."/>
        </authorList>
    </citation>
    <scope>NUCLEOTIDE SEQUENCE [LARGE SCALE GENOMIC DNA]</scope>
    <source>
        <strain evidence="1 3">E6809</strain>
    </source>
</reference>
<gene>
    <name evidence="1" type="ORF">AYC66_17780</name>
    <name evidence="2" type="ORF">BAY09_10870</name>
</gene>
<evidence type="ECO:0000313" key="2">
    <source>
        <dbReference type="EMBL" id="OPB53409.1"/>
    </source>
</evidence>
<sequence length="1097" mass="123629">MEGINNIVYQYEIGQTFQLVVIDSKHAGTYEIEEPDGFDDINSYIDINEEFFNVDNFILGDSTSLEFVRYNNKDAYDIIDKVYKEKGGDGQIIFKWIVDGDDILGDDFQLNLNKVSYQYEKSSKKIVTEIKKRESQNKILSREDTSVNLFSDKNLDNKPVNPFVASEFYFKEIRSKAENLYFMLDPLREGIQVTSIQSGLQGWQWMYKLTSEGQNIGDNTNTESGFYMPDNRPYMYIGPMLTTKTDIDDLEIRVSNVEMYGCKTSDKGTYHTMTMVALIKDSSGNIVRIEKLADSEPFQQGPNKLAQVKVDSTTYTNKDRFPVNGVNPLSLKAGQSIEVQFFMDFSPGETWDPNASYTWSLDPNLGGNPVKTDSSIAISANILSPLRKVKVVPLKEAINQVCKLYSDGQITVESNILGEGGVYENTGIGTGMFFRSIPESFAKYFKDKLTTSLKSILYDSASPLLALGYDIVGNKFIVESVDYFFKDIQAFDLSDKGFDEDGYDLSNDLENSLNNLLFGSQKFSTNKKDDLSGFNTTAEFLTPIKSSKNKFDKKTNFIIDEFKIQDVINDNSSSTSDSDDDLILIDMVNVDTFTDNGIIMGCIHDESEGHLVLRSYKTPFDVLPLKVGDKIRITTGLNSGEWTILKIGKTALDLNKTTGIEKGTSNTPISYTITNFIKNRSDEGFVYVSQWPDGIYSRDTTSNLRHNPKFQMARWSGFFGSALVKKLASEEILVTNYKNNGNVEIEVNPAELPNELSGRVKLNSNETVGRLRNFKYPYFTNQTIEITIPYVTFEEFFRLHNNWRFGIDGDRNKSRGYITVDTPEGVMDVYPFGQKGLEHNKGYNTLTIRGKVKGSSLKNKILNAVFTGPTIVQLQIFTPDEFKALPMRIKATKDNGATWETIYNGANSSNVQIDDAFFFTNIPKNRKIGFRVFSIEDGIEQYKSDDVFIPYPFGEIVVNTTKIITNPDESNCGYTYVEYEVIGEGVLEVHYKLFSEQGNGSIVVLDENDNIIVEIHAPVNAENYEHTEIVNLTLTGKSKFKATLRAASTVNEGFYTCFDNGNPFILMYATTGIRFFDNGKDFAGIGIAASGRKYRIN</sequence>
<reference evidence="2" key="2">
    <citation type="submission" date="2016-06" db="EMBL/GenBank/DDBJ databases">
        <authorList>
            <person name="Nicholson A.C."/>
        </authorList>
    </citation>
    <scope>NUCLEOTIDE SEQUENCE [LARGE SCALE GENOMIC DNA]</scope>
    <source>
        <strain evidence="2">E6809</strain>
    </source>
</reference>
<proteinExistence type="predicted"/>
<protein>
    <submittedName>
        <fullName evidence="2">Uncharacterized protein</fullName>
    </submittedName>
</protein>
<dbReference type="RefSeq" id="WP_078719774.1">
    <property type="nucleotide sequence ID" value="NZ_CP014339.1"/>
</dbReference>
<dbReference type="EMBL" id="CP014339">
    <property type="protein sequence ID" value="AQX52412.1"/>
    <property type="molecule type" value="Genomic_DNA"/>
</dbReference>
<name>A0A494JC54_9FLAO</name>
<dbReference type="Proteomes" id="UP000189738">
    <property type="component" value="Chromosome"/>
</dbReference>